<gene>
    <name evidence="3" type="ORF">KHB02_08510</name>
</gene>
<comment type="caution">
    <text evidence="3">The sequence shown here is derived from an EMBL/GenBank/DDBJ whole genome shotgun (WGS) entry which is preliminary data.</text>
</comment>
<dbReference type="InterPro" id="IPR011009">
    <property type="entry name" value="Kinase-like_dom_sf"/>
</dbReference>
<name>A0A942SW66_9BACI</name>
<dbReference type="Gene3D" id="3.30.200.20">
    <property type="entry name" value="Phosphorylase Kinase, domain 1"/>
    <property type="match status" value="1"/>
</dbReference>
<dbReference type="EMBL" id="JAGYPE010000002">
    <property type="protein sequence ID" value="MBS4181425.1"/>
    <property type="molecule type" value="Genomic_DNA"/>
</dbReference>
<sequence>MQVLSCATSGAPARAVGSSGMGRTNWTDVPATLRGRIEEVLGGAVVSAASQAAGWSPGSADRVVTADGRRAFVKTISRGRNPDGFGMHRREAAVMAQLPEGVQAPALVAVLDEPHDGDDWVALVLDDVEGRHPGSGADDADTTAVLDALDTLPLVPAELSGLPRAPVELAPEFAAWDRLVDAGLPDPVPAHLAAAAPTFAEAARSAAAAVDGDHLVHLDCRADNLLVDRDGLVWVIDWPWAGVGAHWLDPLTYLLDALVRGEDTDVEQHLRTHRVFRDVRPGDVDAVLAGLAGLFLEKATAPPPPNMPTIRDFQLREGTVAGEWLLRRWDARTT</sequence>
<dbReference type="InterPro" id="IPR002575">
    <property type="entry name" value="Aminoglycoside_PTrfase"/>
</dbReference>
<evidence type="ECO:0000313" key="3">
    <source>
        <dbReference type="EMBL" id="MBS4181425.1"/>
    </source>
</evidence>
<evidence type="ECO:0000259" key="2">
    <source>
        <dbReference type="Pfam" id="PF01636"/>
    </source>
</evidence>
<dbReference type="Gene3D" id="3.90.1200.10">
    <property type="match status" value="1"/>
</dbReference>
<feature type="domain" description="Aminoglycoside phosphotransferase" evidence="2">
    <location>
        <begin position="63"/>
        <end position="254"/>
    </location>
</feature>
<protein>
    <recommendedName>
        <fullName evidence="2">Aminoglycoside phosphotransferase domain-containing protein</fullName>
    </recommendedName>
</protein>
<dbReference type="AlphaFoldDB" id="A0A942SW66"/>
<feature type="region of interest" description="Disordered" evidence="1">
    <location>
        <begin position="8"/>
        <end position="27"/>
    </location>
</feature>
<dbReference type="Pfam" id="PF01636">
    <property type="entry name" value="APH"/>
    <property type="match status" value="1"/>
</dbReference>
<proteinExistence type="predicted"/>
<accession>A0A942SW66</accession>
<evidence type="ECO:0000256" key="1">
    <source>
        <dbReference type="SAM" id="MobiDB-lite"/>
    </source>
</evidence>
<reference evidence="3" key="1">
    <citation type="submission" date="2021-05" db="EMBL/GenBank/DDBJ databases">
        <title>Novel Bacillus species.</title>
        <authorList>
            <person name="Liu G."/>
        </authorList>
    </citation>
    <scope>NUCLEOTIDE SEQUENCE</scope>
    <source>
        <strain evidence="3">FJAT-50051</strain>
    </source>
</reference>
<organism evidence="3">
    <name type="scientific">Neobacillus citreus</name>
    <dbReference type="NCBI Taxonomy" id="2833578"/>
    <lineage>
        <taxon>Bacteria</taxon>
        <taxon>Bacillati</taxon>
        <taxon>Bacillota</taxon>
        <taxon>Bacilli</taxon>
        <taxon>Bacillales</taxon>
        <taxon>Bacillaceae</taxon>
        <taxon>Neobacillus</taxon>
    </lineage>
</organism>
<dbReference type="SUPFAM" id="SSF56112">
    <property type="entry name" value="Protein kinase-like (PK-like)"/>
    <property type="match status" value="1"/>
</dbReference>